<dbReference type="Gene3D" id="3.40.960.10">
    <property type="entry name" value="VSR Endonuclease"/>
    <property type="match status" value="1"/>
</dbReference>
<accession>A0ABX2A8X8</accession>
<proteinExistence type="inferred from homology"/>
<organism evidence="7 8">
    <name type="scientific">Komagataeibacter melomenusus</name>
    <dbReference type="NCBI Taxonomy" id="2766578"/>
    <lineage>
        <taxon>Bacteria</taxon>
        <taxon>Pseudomonadati</taxon>
        <taxon>Pseudomonadota</taxon>
        <taxon>Alphaproteobacteria</taxon>
        <taxon>Acetobacterales</taxon>
        <taxon>Acetobacteraceae</taxon>
        <taxon>Komagataeibacter</taxon>
    </lineage>
</organism>
<evidence type="ECO:0000256" key="6">
    <source>
        <dbReference type="ARBA" id="ARBA00029466"/>
    </source>
</evidence>
<dbReference type="Pfam" id="PF03852">
    <property type="entry name" value="Vsr"/>
    <property type="match status" value="1"/>
</dbReference>
<dbReference type="GO" id="GO:0004519">
    <property type="term" value="F:endonuclease activity"/>
    <property type="evidence" value="ECO:0007669"/>
    <property type="project" value="UniProtKB-KW"/>
</dbReference>
<dbReference type="CDD" id="cd00221">
    <property type="entry name" value="Vsr"/>
    <property type="match status" value="1"/>
</dbReference>
<dbReference type="InterPro" id="IPR004603">
    <property type="entry name" value="DNA_mismatch_endonuc_vsr"/>
</dbReference>
<dbReference type="SUPFAM" id="SSF52980">
    <property type="entry name" value="Restriction endonuclease-like"/>
    <property type="match status" value="1"/>
</dbReference>
<keyword evidence="5" id="KW-0234">DNA repair</keyword>
<protein>
    <submittedName>
        <fullName evidence="7">DNA mismatch endonuclease Vsr</fullName>
    </submittedName>
</protein>
<evidence type="ECO:0000313" key="8">
    <source>
        <dbReference type="Proteomes" id="UP000623090"/>
    </source>
</evidence>
<keyword evidence="4" id="KW-0378">Hydrolase</keyword>
<keyword evidence="3" id="KW-0227">DNA damage</keyword>
<dbReference type="Proteomes" id="UP000623090">
    <property type="component" value="Unassembled WGS sequence"/>
</dbReference>
<evidence type="ECO:0000256" key="3">
    <source>
        <dbReference type="ARBA" id="ARBA00022763"/>
    </source>
</evidence>
<dbReference type="EMBL" id="JABJWC010000001">
    <property type="protein sequence ID" value="NPC64834.1"/>
    <property type="molecule type" value="Genomic_DNA"/>
</dbReference>
<reference evidence="7 8" key="1">
    <citation type="journal article" date="2020" name="Microorganisms">
        <title>Description of Komagataeibacter melaceti sp. nov. and Komagataeibacter melomenusus sp. nov. Isolated from Apple Cider Vinegar.</title>
        <authorList>
            <person name="Maric L."/>
            <person name="Cleenwerck I."/>
            <person name="Accetto T."/>
            <person name="Vandamme P."/>
            <person name="Trcek J."/>
        </authorList>
    </citation>
    <scope>NUCLEOTIDE SEQUENCE [LARGE SCALE GENOMIC DNA]</scope>
    <source>
        <strain evidence="7 8">AV436</strain>
    </source>
</reference>
<evidence type="ECO:0000313" key="7">
    <source>
        <dbReference type="EMBL" id="NPC64834.1"/>
    </source>
</evidence>
<evidence type="ECO:0000256" key="2">
    <source>
        <dbReference type="ARBA" id="ARBA00022759"/>
    </source>
</evidence>
<evidence type="ECO:0000256" key="4">
    <source>
        <dbReference type="ARBA" id="ARBA00022801"/>
    </source>
</evidence>
<keyword evidence="1" id="KW-0540">Nuclease</keyword>
<dbReference type="InterPro" id="IPR011335">
    <property type="entry name" value="Restrct_endonuc-II-like"/>
</dbReference>
<evidence type="ECO:0000256" key="1">
    <source>
        <dbReference type="ARBA" id="ARBA00022722"/>
    </source>
</evidence>
<comment type="caution">
    <text evidence="7">The sequence shown here is derived from an EMBL/GenBank/DDBJ whole genome shotgun (WGS) entry which is preliminary data.</text>
</comment>
<keyword evidence="8" id="KW-1185">Reference proteome</keyword>
<gene>
    <name evidence="7" type="primary">vsr</name>
    <name evidence="7" type="ORF">HNW77_00130</name>
</gene>
<keyword evidence="2 7" id="KW-0255">Endonuclease</keyword>
<name>A0ABX2A8X8_9PROT</name>
<dbReference type="NCBIfam" id="TIGR00632">
    <property type="entry name" value="vsr"/>
    <property type="match status" value="1"/>
</dbReference>
<sequence length="161" mass="18455">MPDIVSPEQRSRMMAGIRGKDTKPEMVLRKGLHALGFRFRLHDRKLPGTPDLVFPKYRAVIFIHGCFWHGHDCHLFRLPGTRTEFWRSKIARNRAVDARTAPALRNSGWRVGTVWECAIRGRGRIPLEKILETCASWLRSDVTELEIRGSSERTVAEPVPS</sequence>
<evidence type="ECO:0000256" key="5">
    <source>
        <dbReference type="ARBA" id="ARBA00023204"/>
    </source>
</evidence>
<comment type="similarity">
    <text evidence="6">Belongs to the Vsr family.</text>
</comment>